<evidence type="ECO:0000313" key="8">
    <source>
        <dbReference type="Proteomes" id="UP000504636"/>
    </source>
</evidence>
<keyword evidence="2 4" id="KW-0863">Zinc-finger</keyword>
<feature type="compositionally biased region" description="Basic and acidic residues" evidence="5">
    <location>
        <begin position="9"/>
        <end position="23"/>
    </location>
</feature>
<dbReference type="Proteomes" id="UP000504636">
    <property type="component" value="Unplaced"/>
</dbReference>
<dbReference type="OrthoDB" id="265717at2759"/>
<gene>
    <name evidence="7 9" type="ORF">BDZ99DRAFT_474225</name>
</gene>
<keyword evidence="8" id="KW-1185">Reference proteome</keyword>
<evidence type="ECO:0000256" key="5">
    <source>
        <dbReference type="SAM" id="MobiDB-lite"/>
    </source>
</evidence>
<name>A0A6A6YYS6_9PEZI</name>
<evidence type="ECO:0000256" key="2">
    <source>
        <dbReference type="ARBA" id="ARBA00022771"/>
    </source>
</evidence>
<evidence type="ECO:0000256" key="3">
    <source>
        <dbReference type="ARBA" id="ARBA00022833"/>
    </source>
</evidence>
<reference evidence="9" key="3">
    <citation type="submission" date="2025-04" db="UniProtKB">
        <authorList>
            <consortium name="RefSeq"/>
        </authorList>
    </citation>
    <scope>IDENTIFICATION</scope>
    <source>
        <strain evidence="9">CBS 304.34</strain>
    </source>
</reference>
<dbReference type="GeneID" id="54462773"/>
<dbReference type="InterPro" id="IPR002893">
    <property type="entry name" value="Znf_MYND"/>
</dbReference>
<feature type="domain" description="MYND-type" evidence="6">
    <location>
        <begin position="137"/>
        <end position="175"/>
    </location>
</feature>
<dbReference type="PROSITE" id="PS01360">
    <property type="entry name" value="ZF_MYND_1"/>
    <property type="match status" value="1"/>
</dbReference>
<evidence type="ECO:0000259" key="6">
    <source>
        <dbReference type="PROSITE" id="PS50865"/>
    </source>
</evidence>
<dbReference type="SUPFAM" id="SSF144232">
    <property type="entry name" value="HIT/MYND zinc finger-like"/>
    <property type="match status" value="1"/>
</dbReference>
<keyword evidence="3" id="KW-0862">Zinc</keyword>
<evidence type="ECO:0000256" key="4">
    <source>
        <dbReference type="PROSITE-ProRule" id="PRU00134"/>
    </source>
</evidence>
<accession>A0A6A6YYS6</accession>
<reference evidence="9" key="2">
    <citation type="submission" date="2020-04" db="EMBL/GenBank/DDBJ databases">
        <authorList>
            <consortium name="NCBI Genome Project"/>
        </authorList>
    </citation>
    <scope>NUCLEOTIDE SEQUENCE</scope>
    <source>
        <strain evidence="9">CBS 304.34</strain>
    </source>
</reference>
<keyword evidence="1" id="KW-0479">Metal-binding</keyword>
<proteinExistence type="predicted"/>
<evidence type="ECO:0000313" key="7">
    <source>
        <dbReference type="EMBL" id="KAF2813593.1"/>
    </source>
</evidence>
<feature type="region of interest" description="Disordered" evidence="5">
    <location>
        <begin position="1"/>
        <end position="23"/>
    </location>
</feature>
<organism evidence="7">
    <name type="scientific">Mytilinidion resinicola</name>
    <dbReference type="NCBI Taxonomy" id="574789"/>
    <lineage>
        <taxon>Eukaryota</taxon>
        <taxon>Fungi</taxon>
        <taxon>Dikarya</taxon>
        <taxon>Ascomycota</taxon>
        <taxon>Pezizomycotina</taxon>
        <taxon>Dothideomycetes</taxon>
        <taxon>Pleosporomycetidae</taxon>
        <taxon>Mytilinidiales</taxon>
        <taxon>Mytilinidiaceae</taxon>
        <taxon>Mytilinidion</taxon>
    </lineage>
</organism>
<evidence type="ECO:0000256" key="1">
    <source>
        <dbReference type="ARBA" id="ARBA00022723"/>
    </source>
</evidence>
<sequence length="189" mass="21593">MPPPTWSIHHPESGTHTKITWGDDERGTKKYEDLMKGHGPALRTFMAMIEETHNQGHPSWRLRGNRTIEQFRAEKIQEVATLTETPIIDSLPPEYIGKNCDVGIGRVPIIIKPKPDVPSQDPNWQPTTYLPEPRPYCIVCYSVEVPKLCTGCSSVRFCSTKCQKEHWKRGHKHNCRHIADFRREANAAA</sequence>
<protein>
    <recommendedName>
        <fullName evidence="6">MYND-type domain-containing protein</fullName>
    </recommendedName>
</protein>
<dbReference type="AlphaFoldDB" id="A0A6A6YYS6"/>
<dbReference type="GO" id="GO:0008270">
    <property type="term" value="F:zinc ion binding"/>
    <property type="evidence" value="ECO:0007669"/>
    <property type="project" value="UniProtKB-KW"/>
</dbReference>
<dbReference type="Gene3D" id="6.10.140.2220">
    <property type="match status" value="1"/>
</dbReference>
<dbReference type="PROSITE" id="PS50865">
    <property type="entry name" value="ZF_MYND_2"/>
    <property type="match status" value="1"/>
</dbReference>
<evidence type="ECO:0000313" key="9">
    <source>
        <dbReference type="RefSeq" id="XP_033580557.1"/>
    </source>
</evidence>
<dbReference type="RefSeq" id="XP_033580557.1">
    <property type="nucleotide sequence ID" value="XM_033721880.1"/>
</dbReference>
<reference evidence="7 9" key="1">
    <citation type="journal article" date="2020" name="Stud. Mycol.">
        <title>101 Dothideomycetes genomes: a test case for predicting lifestyles and emergence of pathogens.</title>
        <authorList>
            <person name="Haridas S."/>
            <person name="Albert R."/>
            <person name="Binder M."/>
            <person name="Bloem J."/>
            <person name="Labutti K."/>
            <person name="Salamov A."/>
            <person name="Andreopoulos B."/>
            <person name="Baker S."/>
            <person name="Barry K."/>
            <person name="Bills G."/>
            <person name="Bluhm B."/>
            <person name="Cannon C."/>
            <person name="Castanera R."/>
            <person name="Culley D."/>
            <person name="Daum C."/>
            <person name="Ezra D."/>
            <person name="Gonzalez J."/>
            <person name="Henrissat B."/>
            <person name="Kuo A."/>
            <person name="Liang C."/>
            <person name="Lipzen A."/>
            <person name="Lutzoni F."/>
            <person name="Magnuson J."/>
            <person name="Mondo S."/>
            <person name="Nolan M."/>
            <person name="Ohm R."/>
            <person name="Pangilinan J."/>
            <person name="Park H.-J."/>
            <person name="Ramirez L."/>
            <person name="Alfaro M."/>
            <person name="Sun H."/>
            <person name="Tritt A."/>
            <person name="Yoshinaga Y."/>
            <person name="Zwiers L.-H."/>
            <person name="Turgeon B."/>
            <person name="Goodwin S."/>
            <person name="Spatafora J."/>
            <person name="Crous P."/>
            <person name="Grigoriev I."/>
        </authorList>
    </citation>
    <scope>NUCLEOTIDE SEQUENCE</scope>
    <source>
        <strain evidence="7 9">CBS 304.34</strain>
    </source>
</reference>
<dbReference type="EMBL" id="MU003696">
    <property type="protein sequence ID" value="KAF2813593.1"/>
    <property type="molecule type" value="Genomic_DNA"/>
</dbReference>
<dbReference type="Pfam" id="PF01753">
    <property type="entry name" value="zf-MYND"/>
    <property type="match status" value="1"/>
</dbReference>